<organism evidence="2 3">
    <name type="scientific">Micromonospora echinospora</name>
    <name type="common">Micromonospora purpurea</name>
    <dbReference type="NCBI Taxonomy" id="1877"/>
    <lineage>
        <taxon>Bacteria</taxon>
        <taxon>Bacillati</taxon>
        <taxon>Actinomycetota</taxon>
        <taxon>Actinomycetes</taxon>
        <taxon>Micromonosporales</taxon>
        <taxon>Micromonosporaceae</taxon>
        <taxon>Micromonospora</taxon>
    </lineage>
</organism>
<keyword evidence="1" id="KW-0732">Signal</keyword>
<reference evidence="3" key="1">
    <citation type="submission" date="2016-06" db="EMBL/GenBank/DDBJ databases">
        <authorList>
            <person name="Varghese N."/>
            <person name="Submissions Spin"/>
        </authorList>
    </citation>
    <scope>NUCLEOTIDE SEQUENCE [LARGE SCALE GENOMIC DNA]</scope>
    <source>
        <strain evidence="3">DSM 43816</strain>
    </source>
</reference>
<dbReference type="EMBL" id="LT607413">
    <property type="protein sequence ID" value="SCF33651.1"/>
    <property type="molecule type" value="Genomic_DNA"/>
</dbReference>
<accession>A0A1C4ZLK5</accession>
<dbReference type="RefSeq" id="WP_088984114.1">
    <property type="nucleotide sequence ID" value="NZ_LT607413.1"/>
</dbReference>
<proteinExistence type="predicted"/>
<feature type="chain" id="PRO_5038641878" evidence="1">
    <location>
        <begin position="21"/>
        <end position="207"/>
    </location>
</feature>
<evidence type="ECO:0000256" key="1">
    <source>
        <dbReference type="SAM" id="SignalP"/>
    </source>
</evidence>
<gene>
    <name evidence="2" type="ORF">GA0070618_5422</name>
</gene>
<dbReference type="InParanoid" id="A0A1C4ZLK5"/>
<keyword evidence="3" id="KW-1185">Reference proteome</keyword>
<name>A0A1C4ZLK5_MICEC</name>
<evidence type="ECO:0000313" key="3">
    <source>
        <dbReference type="Proteomes" id="UP000198253"/>
    </source>
</evidence>
<feature type="signal peptide" evidence="1">
    <location>
        <begin position="1"/>
        <end position="20"/>
    </location>
</feature>
<protein>
    <submittedName>
        <fullName evidence="2">Uncharacterized protein</fullName>
    </submittedName>
</protein>
<dbReference type="Proteomes" id="UP000198253">
    <property type="component" value="Chromosome I"/>
</dbReference>
<dbReference type="AlphaFoldDB" id="A0A1C4ZLK5"/>
<dbReference type="OrthoDB" id="3386992at2"/>
<sequence length="207" mass="21406">MIRKLIAGATLVASTGAMIAAFGVSQASATTTPQAGAKPAAVQAPVNAAAPVADPIFKGKRQVAIVRAQASEGALSLMDDGRLGEVDGVEGKSLFVLAPLGGDKYLIRTATPDSATGGEPSCWKVHNPNTSAPLTVRKAACDTRVAAQRFTIRAYGEKDGKTTYAISNDSAYLQYFPTSGLIMEELGDAPLVSTFRIVDNGPAPILD</sequence>
<evidence type="ECO:0000313" key="2">
    <source>
        <dbReference type="EMBL" id="SCF33651.1"/>
    </source>
</evidence>